<feature type="transmembrane region" description="Helical" evidence="1">
    <location>
        <begin position="59"/>
        <end position="84"/>
    </location>
</feature>
<dbReference type="InParanoid" id="K0IFM7"/>
<dbReference type="BioCyc" id="CNIT1237085:G1324-1680-MONOMER"/>
<keyword evidence="1" id="KW-1133">Transmembrane helix</keyword>
<accession>K0IFM7</accession>
<organism evidence="2 3">
    <name type="scientific">Nitrososphaera gargensis (strain Ga9.2)</name>
    <dbReference type="NCBI Taxonomy" id="1237085"/>
    <lineage>
        <taxon>Archaea</taxon>
        <taxon>Nitrososphaerota</taxon>
        <taxon>Nitrososphaeria</taxon>
        <taxon>Nitrososphaerales</taxon>
        <taxon>Nitrososphaeraceae</taxon>
        <taxon>Nitrososphaera</taxon>
    </lineage>
</organism>
<proteinExistence type="predicted"/>
<dbReference type="Proteomes" id="UP000008037">
    <property type="component" value="Chromosome"/>
</dbReference>
<keyword evidence="1" id="KW-0812">Transmembrane</keyword>
<dbReference type="EMBL" id="CP002408">
    <property type="protein sequence ID" value="AFU58615.1"/>
    <property type="molecule type" value="Genomic_DNA"/>
</dbReference>
<protein>
    <submittedName>
        <fullName evidence="2">Uncharacterized protein</fullName>
    </submittedName>
</protein>
<evidence type="ECO:0000256" key="1">
    <source>
        <dbReference type="SAM" id="Phobius"/>
    </source>
</evidence>
<dbReference type="STRING" id="1237085.Ngar_c16820"/>
<sequence length="178" mass="18851">MPNNNMVPAGLSARIVFSKPYIALAATVTVGFWIIFNALDGLLLFSPSLDFYYPIPQDAIPGFVLANITVPLIGIIVSMNVYIARNSKSGASRSSSSFFSGSALGTVSSVCAGCSSVGFYLATTFGTAGVAASTILSNYQLPLRLLAIGLLVLAYYSAHRRITKSCVVKYNDDDNNSN</sequence>
<dbReference type="HOGENOM" id="CLU_1682757_0_0_2"/>
<reference evidence="2 3" key="1">
    <citation type="journal article" date="2012" name="Environ. Microbiol.">
        <title>The genome of the ammonia-oxidizing Candidatus Nitrososphaera gargensis: insights into metabolic versatility and environmental adaptations.</title>
        <authorList>
            <person name="Spang A."/>
            <person name="Poehlein A."/>
            <person name="Offre P."/>
            <person name="Zumbragel S."/>
            <person name="Haider S."/>
            <person name="Rychlik N."/>
            <person name="Nowka B."/>
            <person name="Schmeisser C."/>
            <person name="Lebedeva E.V."/>
            <person name="Rattei T."/>
            <person name="Bohm C."/>
            <person name="Schmid M."/>
            <person name="Galushko A."/>
            <person name="Hatzenpichler R."/>
            <person name="Weinmaier T."/>
            <person name="Daniel R."/>
            <person name="Schleper C."/>
            <person name="Spieck E."/>
            <person name="Streit W."/>
            <person name="Wagner M."/>
        </authorList>
    </citation>
    <scope>NUCLEOTIDE SEQUENCE [LARGE SCALE GENOMIC DNA]</scope>
    <source>
        <strain evidence="3">Ga9.2</strain>
    </source>
</reference>
<dbReference type="AlphaFoldDB" id="K0IFM7"/>
<gene>
    <name evidence="2" type="ordered locus">Ngar_c16820</name>
</gene>
<dbReference type="KEGG" id="nga:Ngar_c16820"/>
<keyword evidence="3" id="KW-1185">Reference proteome</keyword>
<dbReference type="GeneID" id="13795545"/>
<evidence type="ECO:0000313" key="2">
    <source>
        <dbReference type="EMBL" id="AFU58615.1"/>
    </source>
</evidence>
<name>K0IFM7_NITGG</name>
<keyword evidence="1" id="KW-0472">Membrane</keyword>
<feature type="transmembrane region" description="Helical" evidence="1">
    <location>
        <begin position="21"/>
        <end position="39"/>
    </location>
</feature>
<dbReference type="RefSeq" id="WP_015019152.1">
    <property type="nucleotide sequence ID" value="NC_018719.1"/>
</dbReference>
<feature type="transmembrane region" description="Helical" evidence="1">
    <location>
        <begin position="96"/>
        <end position="121"/>
    </location>
</feature>
<evidence type="ECO:0000313" key="3">
    <source>
        <dbReference type="Proteomes" id="UP000008037"/>
    </source>
</evidence>
<feature type="transmembrane region" description="Helical" evidence="1">
    <location>
        <begin position="141"/>
        <end position="158"/>
    </location>
</feature>